<protein>
    <submittedName>
        <fullName evidence="1">DNA gyrase subunit A</fullName>
    </submittedName>
</protein>
<keyword evidence="2" id="KW-1185">Reference proteome</keyword>
<evidence type="ECO:0000313" key="1">
    <source>
        <dbReference type="EMBL" id="SMC82764.1"/>
    </source>
</evidence>
<evidence type="ECO:0000313" key="2">
    <source>
        <dbReference type="Proteomes" id="UP000192328"/>
    </source>
</evidence>
<reference evidence="1" key="1">
    <citation type="submission" date="2017-04" db="EMBL/GenBank/DDBJ databases">
        <authorList>
            <person name="Varghese N."/>
            <person name="Submissions S."/>
        </authorList>
    </citation>
    <scope>NUCLEOTIDE SEQUENCE</scope>
    <source>
        <strain evidence="1">WTE2008</strain>
    </source>
</reference>
<gene>
    <name evidence="1" type="ORF">SAMN06297397_2721</name>
</gene>
<dbReference type="EMBL" id="FWXZ01000007">
    <property type="protein sequence ID" value="SMC82764.1"/>
    <property type="molecule type" value="Genomic_DNA"/>
</dbReference>
<proteinExistence type="predicted"/>
<dbReference type="Proteomes" id="UP000192328">
    <property type="component" value="Unassembled WGS sequence"/>
</dbReference>
<accession>A0AC61PPP5</accession>
<comment type="caution">
    <text evidence="1">The sequence shown here is derived from an EMBL/GenBank/DDBJ whole genome shotgun (WGS) entry which is preliminary data.</text>
</comment>
<organism evidence="1 2">
    <name type="scientific">Aristaeella lactis</name>
    <dbReference type="NCBI Taxonomy" id="3046383"/>
    <lineage>
        <taxon>Bacteria</taxon>
        <taxon>Bacillati</taxon>
        <taxon>Bacillota</taxon>
        <taxon>Clostridia</taxon>
        <taxon>Eubacteriales</taxon>
        <taxon>Aristaeellaceae</taxon>
        <taxon>Aristaeella</taxon>
    </lineage>
</organism>
<name>A0AC61PPP5_9FIRM</name>
<sequence>MAKRKEPEKPIVKDDPSRILDINMEDVMHNSMMPYAEHVILERALPRVEDGLKPVQRRILYTMMELGTTPDKPHRKCARIVGDCLGKYHPHGDSSVYGALVHMAQDFSMRCPMVDGHGNFGSIDGDGAAAMRYTEARMTPLAMEMLRDIEKDTVPFRLNFDDTLKEPDMLPARFPNLLVNGANGIAVGLATNIPTHNLGEAVRAVVAQMEDPDISLDDLMKILPGPDFPTGGVLLCNEEIRRGYETGKGKLTLRARVHVEDGASGRKLLVITEIPYQVNKAAMLEKIQKLSEDKKVALGGIYDIRDESDRTGMRAVIELKRDVDPMRTLSYLYKYSDLQVTFGVNMVAIVGGKPKLLGLKELISSYIDYQKQVVTRRTEYELKQAKARAHVLEGLMIALDNLDEVIALIRASKSPKEARIGLMERFALSEIQAQAILDMRLQRLTNLEVEALRKEYADVLKLISRLEGILKSGKKLNEVIRKEMEAIAEEFANDRRTTLEVPEDVQVELPDNTPEPEDAALVFTEGGYLKRVSPAQLKRTPLPTAEENPSESARWLLPTTTAENLYIFTNLGNCYPVNVGKIAECKPKDRGQLLSGVLMGIEENELPLLMLTSDPAKVKDLPDFLFITKNGMIKRTAAADYDVRSRKYPTLSLKKGDSLLTILSASGEGDLLFVTRGGMSIRFPLSTVPVQGRIATGVKGMSVESGDEVLWVSQLEETDELVLFSERGWAKRIPQLDFEPQNRAGKGVRCFYFNKNGSNGRNIAGVCRINRDKSCSLLISQARSPLSKLSRDDILLQNRSGKGMPYVMAILDDIVTGITSVETQETPETQEPETPDMV</sequence>